<accession>A0A2N3IK86</accession>
<dbReference type="Pfam" id="PF04338">
    <property type="entry name" value="DUF481"/>
    <property type="match status" value="1"/>
</dbReference>
<sequence length="257" mass="30805">MKIGFLALFYLAIISISFAQLNESDTMRLQMRYRVGGNWQEGNFEIFTLRATADLSTVINNYDWVFKTQNNYLYQEVFKRRVDEDFFSRNYLYYKPMNRLYGFIIGFVSTNFRRKIDVRYSGGAGFTWQIIRTPKHTLKFANGLLYEESYFAGNEYNIPFYNGSIFIPVWRSSHWLIGRHEIFDKKLIFNYYCFLQPAFDRADNYRYQIEASLDMPLLKGLNINISYIYTHENVIISGLRNFDQFFTYGISYQFRKK</sequence>
<dbReference type="RefSeq" id="WP_101357554.1">
    <property type="nucleotide sequence ID" value="NZ_NKXO01000003.1"/>
</dbReference>
<dbReference type="Proteomes" id="UP000233387">
    <property type="component" value="Unassembled WGS sequence"/>
</dbReference>
<evidence type="ECO:0000313" key="2">
    <source>
        <dbReference type="Proteomes" id="UP000233387"/>
    </source>
</evidence>
<proteinExistence type="predicted"/>
<evidence type="ECO:0000313" key="1">
    <source>
        <dbReference type="EMBL" id="PKQ70752.1"/>
    </source>
</evidence>
<dbReference type="InterPro" id="IPR007433">
    <property type="entry name" value="DUF481"/>
</dbReference>
<keyword evidence="2" id="KW-1185">Reference proteome</keyword>
<protein>
    <recommendedName>
        <fullName evidence="3">DUF481 domain-containing protein</fullName>
    </recommendedName>
</protein>
<organism evidence="1 2">
    <name type="scientific">Raineya orbicola</name>
    <dbReference type="NCBI Taxonomy" id="2016530"/>
    <lineage>
        <taxon>Bacteria</taxon>
        <taxon>Pseudomonadati</taxon>
        <taxon>Bacteroidota</taxon>
        <taxon>Cytophagia</taxon>
        <taxon>Cytophagales</taxon>
        <taxon>Raineyaceae</taxon>
        <taxon>Raineya</taxon>
    </lineage>
</organism>
<evidence type="ECO:0008006" key="3">
    <source>
        <dbReference type="Google" id="ProtNLM"/>
    </source>
</evidence>
<comment type="caution">
    <text evidence="1">The sequence shown here is derived from an EMBL/GenBank/DDBJ whole genome shotgun (WGS) entry which is preliminary data.</text>
</comment>
<gene>
    <name evidence="1" type="ORF">Rain11_0289</name>
</gene>
<dbReference type="AlphaFoldDB" id="A0A2N3IK86"/>
<reference evidence="1 2" key="1">
    <citation type="submission" date="2017-06" db="EMBL/GenBank/DDBJ databases">
        <title>Raineya orbicola gen. nov., sp. nov. a slightly thermophilic bacterium of the phylum Bacteroidetes and the description of Raineyaceae fam. nov.</title>
        <authorList>
            <person name="Albuquerque L."/>
            <person name="Polonia A.R.M."/>
            <person name="Barroso C."/>
            <person name="Froufe H.J.C."/>
            <person name="Lage O."/>
            <person name="Lobo-Da-Cunha A."/>
            <person name="Egas C."/>
            <person name="Da Costa M.S."/>
        </authorList>
    </citation>
    <scope>NUCLEOTIDE SEQUENCE [LARGE SCALE GENOMIC DNA]</scope>
    <source>
        <strain evidence="1 2">SPSPC-11</strain>
    </source>
</reference>
<dbReference type="EMBL" id="NKXO01000003">
    <property type="protein sequence ID" value="PKQ70752.1"/>
    <property type="molecule type" value="Genomic_DNA"/>
</dbReference>
<name>A0A2N3IK86_9BACT</name>
<dbReference type="OrthoDB" id="821377at2"/>